<dbReference type="Proteomes" id="UP000075618">
    <property type="component" value="Unassembled WGS sequence"/>
</dbReference>
<proteinExistence type="predicted"/>
<evidence type="ECO:0008006" key="3">
    <source>
        <dbReference type="Google" id="ProtNLM"/>
    </source>
</evidence>
<evidence type="ECO:0000313" key="2">
    <source>
        <dbReference type="Proteomes" id="UP000075618"/>
    </source>
</evidence>
<sequence>MDKYPEPYPDMTGMDADQIDKADEEWNARRELWMQEYRKRY</sequence>
<protein>
    <recommendedName>
        <fullName evidence="3">Phage protein</fullName>
    </recommendedName>
</protein>
<accession>A0A150NIT5</accession>
<comment type="caution">
    <text evidence="1">The sequence shown here is derived from an EMBL/GenBank/DDBJ whole genome shotgun (WGS) entry which is preliminary data.</text>
</comment>
<gene>
    <name evidence="1" type="ORF">SMI10712_01365</name>
</gene>
<dbReference type="PATRIC" id="fig|28037.237.peg.1125"/>
<dbReference type="AlphaFoldDB" id="A0A150NIT5"/>
<name>A0A150NIT5_STRMT</name>
<reference evidence="1 2" key="1">
    <citation type="submission" date="2016-01" db="EMBL/GenBank/DDBJ databases">
        <title>Highly variable Streptococcus oralis are common among viridans streptococci isolated from primates.</title>
        <authorList>
            <person name="Denapaite D."/>
            <person name="Rieger M."/>
            <person name="Koendgen S."/>
            <person name="Brueckner R."/>
            <person name="Ochigava I."/>
            <person name="Kappeler P."/>
            <person name="Maetz-Rensing K."/>
            <person name="Leendertz F."/>
            <person name="Hakenbeck R."/>
        </authorList>
    </citation>
    <scope>NUCLEOTIDE SEQUENCE [LARGE SCALE GENOMIC DNA]</scope>
    <source>
        <strain evidence="1 2">10712</strain>
    </source>
</reference>
<dbReference type="EMBL" id="LROT01000023">
    <property type="protein sequence ID" value="KYF33334.1"/>
    <property type="molecule type" value="Genomic_DNA"/>
</dbReference>
<evidence type="ECO:0000313" key="1">
    <source>
        <dbReference type="EMBL" id="KYF33334.1"/>
    </source>
</evidence>
<organism evidence="1 2">
    <name type="scientific">Streptococcus mitis</name>
    <dbReference type="NCBI Taxonomy" id="28037"/>
    <lineage>
        <taxon>Bacteria</taxon>
        <taxon>Bacillati</taxon>
        <taxon>Bacillota</taxon>
        <taxon>Bacilli</taxon>
        <taxon>Lactobacillales</taxon>
        <taxon>Streptococcaceae</taxon>
        <taxon>Streptococcus</taxon>
        <taxon>Streptococcus mitis group</taxon>
    </lineage>
</organism>